<evidence type="ECO:0000256" key="9">
    <source>
        <dbReference type="ARBA" id="ARBA00022723"/>
    </source>
</evidence>
<dbReference type="AlphaFoldDB" id="A0A4R7D150"/>
<evidence type="ECO:0000256" key="1">
    <source>
        <dbReference type="ARBA" id="ARBA00004496"/>
    </source>
</evidence>
<evidence type="ECO:0000256" key="13">
    <source>
        <dbReference type="ARBA" id="ARBA00023125"/>
    </source>
</evidence>
<dbReference type="Gene3D" id="3.30.1490.100">
    <property type="entry name" value="DNA polymerase, Y-family, little finger domain"/>
    <property type="match status" value="1"/>
</dbReference>
<evidence type="ECO:0000256" key="6">
    <source>
        <dbReference type="ARBA" id="ARBA00022679"/>
    </source>
</evidence>
<dbReference type="Proteomes" id="UP000294752">
    <property type="component" value="Unassembled WGS sequence"/>
</dbReference>
<evidence type="ECO:0000256" key="3">
    <source>
        <dbReference type="ARBA" id="ARBA00011245"/>
    </source>
</evidence>
<dbReference type="SUPFAM" id="SSF100879">
    <property type="entry name" value="Lesion bypass DNA polymerase (Y-family), little finger domain"/>
    <property type="match status" value="1"/>
</dbReference>
<keyword evidence="9 16" id="KW-0479">Metal-binding</keyword>
<dbReference type="GO" id="GO:0009432">
    <property type="term" value="P:SOS response"/>
    <property type="evidence" value="ECO:0007669"/>
    <property type="project" value="TreeGrafter"/>
</dbReference>
<comment type="subcellular location">
    <subcellularLocation>
        <location evidence="1 16">Cytoplasm</location>
    </subcellularLocation>
</comment>
<comment type="similarity">
    <text evidence="2 16">Belongs to the DNA polymerase type-Y family.</text>
</comment>
<dbReference type="EMBL" id="SNZV01000005">
    <property type="protein sequence ID" value="TDS13234.1"/>
    <property type="molecule type" value="Genomic_DNA"/>
</dbReference>
<dbReference type="GO" id="GO:0003684">
    <property type="term" value="F:damaged DNA binding"/>
    <property type="evidence" value="ECO:0007669"/>
    <property type="project" value="InterPro"/>
</dbReference>
<dbReference type="InterPro" id="IPR043502">
    <property type="entry name" value="DNA/RNA_pol_sf"/>
</dbReference>
<comment type="cofactor">
    <cofactor evidence="16">
        <name>Mg(2+)</name>
        <dbReference type="ChEBI" id="CHEBI:18420"/>
    </cofactor>
    <text evidence="16">Binds 2 magnesium ions per subunit.</text>
</comment>
<dbReference type="FunFam" id="1.10.150.20:FF:000019">
    <property type="entry name" value="DNA polymerase IV"/>
    <property type="match status" value="1"/>
</dbReference>
<dbReference type="EC" id="2.7.7.7" evidence="16"/>
<accession>A0A4R7D150</accession>
<dbReference type="HAMAP" id="MF_01113">
    <property type="entry name" value="DNApol_IV"/>
    <property type="match status" value="1"/>
</dbReference>
<protein>
    <recommendedName>
        <fullName evidence="16">DNA polymerase IV</fullName>
        <shortName evidence="16">Pol IV</shortName>
        <ecNumber evidence="16">2.7.7.7</ecNumber>
    </recommendedName>
</protein>
<comment type="caution">
    <text evidence="18">The sequence shown here is derived from an EMBL/GenBank/DDBJ whole genome shotgun (WGS) entry which is preliminary data.</text>
</comment>
<evidence type="ECO:0000256" key="2">
    <source>
        <dbReference type="ARBA" id="ARBA00010945"/>
    </source>
</evidence>
<dbReference type="InterPro" id="IPR043128">
    <property type="entry name" value="Rev_trsase/Diguanyl_cyclase"/>
</dbReference>
<dbReference type="Pfam" id="PF11798">
    <property type="entry name" value="IMS_HHH"/>
    <property type="match status" value="1"/>
</dbReference>
<evidence type="ECO:0000256" key="15">
    <source>
        <dbReference type="ARBA" id="ARBA00049244"/>
    </source>
</evidence>
<keyword evidence="6 16" id="KW-0808">Transferase</keyword>
<dbReference type="GO" id="GO:0005829">
    <property type="term" value="C:cytosol"/>
    <property type="evidence" value="ECO:0007669"/>
    <property type="project" value="TreeGrafter"/>
</dbReference>
<keyword evidence="11 16" id="KW-0460">Magnesium</keyword>
<dbReference type="GO" id="GO:0003887">
    <property type="term" value="F:DNA-directed DNA polymerase activity"/>
    <property type="evidence" value="ECO:0007669"/>
    <property type="project" value="UniProtKB-UniRule"/>
</dbReference>
<feature type="domain" description="UmuC" evidence="17">
    <location>
        <begin position="71"/>
        <end position="252"/>
    </location>
</feature>
<dbReference type="PANTHER" id="PTHR11076">
    <property type="entry name" value="DNA REPAIR POLYMERASE UMUC / TRANSFERASE FAMILY MEMBER"/>
    <property type="match status" value="1"/>
</dbReference>
<dbReference type="Gene3D" id="3.30.70.270">
    <property type="match status" value="1"/>
</dbReference>
<dbReference type="GO" id="GO:0000287">
    <property type="term" value="F:magnesium ion binding"/>
    <property type="evidence" value="ECO:0007669"/>
    <property type="project" value="UniProtKB-UniRule"/>
</dbReference>
<dbReference type="PROSITE" id="PS50173">
    <property type="entry name" value="UMUC"/>
    <property type="match status" value="1"/>
</dbReference>
<evidence type="ECO:0000256" key="5">
    <source>
        <dbReference type="ARBA" id="ARBA00022490"/>
    </source>
</evidence>
<dbReference type="Gene3D" id="1.10.150.20">
    <property type="entry name" value="5' to 3' exonuclease, C-terminal subdomain"/>
    <property type="match status" value="1"/>
</dbReference>
<sequence>MIDVALEEFNSCVIKFLVFLNIKQPPYLRPMYAFVCGGAMHARCCMVQSAAVRAIRCEKFGVVVMTLTRKIIHVDMDAFYASVEQRDFPELRGKALAVGGSPDGRGVVATASYEARRFGVRSAMSSRQALLLCPNLLFTKPRFEVYKEVSNRIRAIFKRYTDLIEPLSLDEAYLDVTYDKMGIGSAIEIAKAIKLAIKEELQLTASAGVSTNKFIAKIASDFEKPDGLTFIGPSKIISFLEHLPIEKFFGVGKVTAQKMKGYGIHTGLDLKQFGEHELVRKFGKSGKFFYHMVRGEDNRPVKPNRISKSIGIEDTFETDMRERPEMMNEFKSLCEKLEKRLSGKSKEGRTVTIKIKFSDFTQITRSKTSGYYISSADDIMEQVLDLFAKVDTEDKRVRLLGVTLSNFYDADLEKLNNPQLRLF</sequence>
<keyword evidence="5 16" id="KW-0963">Cytoplasm</keyword>
<keyword evidence="10 16" id="KW-0227">DNA damage</keyword>
<evidence type="ECO:0000313" key="18">
    <source>
        <dbReference type="EMBL" id="TDS13234.1"/>
    </source>
</evidence>
<evidence type="ECO:0000256" key="8">
    <source>
        <dbReference type="ARBA" id="ARBA00022705"/>
    </source>
</evidence>
<evidence type="ECO:0000313" key="19">
    <source>
        <dbReference type="Proteomes" id="UP000294752"/>
    </source>
</evidence>
<dbReference type="InterPro" id="IPR024728">
    <property type="entry name" value="PolY_HhH_motif"/>
</dbReference>
<dbReference type="InterPro" id="IPR050116">
    <property type="entry name" value="DNA_polymerase-Y"/>
</dbReference>
<keyword evidence="4 16" id="KW-0515">Mutator protein</keyword>
<feature type="binding site" evidence="16">
    <location>
        <position position="75"/>
    </location>
    <ligand>
        <name>Mg(2+)</name>
        <dbReference type="ChEBI" id="CHEBI:18420"/>
    </ligand>
</feature>
<gene>
    <name evidence="16" type="primary">dinB</name>
    <name evidence="18" type="ORF">B0I21_105369</name>
</gene>
<dbReference type="InterPro" id="IPR001126">
    <property type="entry name" value="UmuC"/>
</dbReference>
<dbReference type="NCBIfam" id="NF002677">
    <property type="entry name" value="PRK02406.1"/>
    <property type="match status" value="1"/>
</dbReference>
<feature type="site" description="Substrate discrimination" evidence="16">
    <location>
        <position position="80"/>
    </location>
</feature>
<proteinExistence type="inferred from homology"/>
<dbReference type="InterPro" id="IPR017961">
    <property type="entry name" value="DNA_pol_Y-fam_little_finger"/>
</dbReference>
<evidence type="ECO:0000256" key="7">
    <source>
        <dbReference type="ARBA" id="ARBA00022695"/>
    </source>
</evidence>
<keyword evidence="12 16" id="KW-0239">DNA-directed DNA polymerase</keyword>
<comment type="subunit">
    <text evidence="3 16">Monomer.</text>
</comment>
<evidence type="ECO:0000256" key="4">
    <source>
        <dbReference type="ARBA" id="ARBA00022457"/>
    </source>
</evidence>
<dbReference type="Pfam" id="PF11799">
    <property type="entry name" value="IMS_C"/>
    <property type="match status" value="1"/>
</dbReference>
<evidence type="ECO:0000256" key="12">
    <source>
        <dbReference type="ARBA" id="ARBA00022932"/>
    </source>
</evidence>
<dbReference type="Gene3D" id="3.40.1170.60">
    <property type="match status" value="1"/>
</dbReference>
<comment type="catalytic activity">
    <reaction evidence="15 16">
        <text>DNA(n) + a 2'-deoxyribonucleoside 5'-triphosphate = DNA(n+1) + diphosphate</text>
        <dbReference type="Rhea" id="RHEA:22508"/>
        <dbReference type="Rhea" id="RHEA-COMP:17339"/>
        <dbReference type="Rhea" id="RHEA-COMP:17340"/>
        <dbReference type="ChEBI" id="CHEBI:33019"/>
        <dbReference type="ChEBI" id="CHEBI:61560"/>
        <dbReference type="ChEBI" id="CHEBI:173112"/>
        <dbReference type="EC" id="2.7.7.7"/>
    </reaction>
</comment>
<keyword evidence="13 16" id="KW-0238">DNA-binding</keyword>
<feature type="active site" evidence="16">
    <location>
        <position position="171"/>
    </location>
</feature>
<dbReference type="CDD" id="cd03586">
    <property type="entry name" value="PolY_Pol_IV_kappa"/>
    <property type="match status" value="1"/>
</dbReference>
<reference evidence="18 19" key="1">
    <citation type="submission" date="2019-03" db="EMBL/GenBank/DDBJ databases">
        <title>Genomic Encyclopedia of Type Strains, Phase III (KMG-III): the genomes of soil and plant-associated and newly described type strains.</title>
        <authorList>
            <person name="Whitman W."/>
        </authorList>
    </citation>
    <scope>NUCLEOTIDE SEQUENCE [LARGE SCALE GENOMIC DNA]</scope>
    <source>
        <strain evidence="18 19">CGMCC 1.12801</strain>
    </source>
</reference>
<organism evidence="18 19">
    <name type="scientific">Sphingobacterium paludis</name>
    <dbReference type="NCBI Taxonomy" id="1476465"/>
    <lineage>
        <taxon>Bacteria</taxon>
        <taxon>Pseudomonadati</taxon>
        <taxon>Bacteroidota</taxon>
        <taxon>Sphingobacteriia</taxon>
        <taxon>Sphingobacteriales</taxon>
        <taxon>Sphingobacteriaceae</taxon>
        <taxon>Sphingobacterium</taxon>
    </lineage>
</organism>
<dbReference type="InterPro" id="IPR022880">
    <property type="entry name" value="DNApol_IV"/>
</dbReference>
<dbReference type="GO" id="GO:0042276">
    <property type="term" value="P:error-prone translesion synthesis"/>
    <property type="evidence" value="ECO:0007669"/>
    <property type="project" value="TreeGrafter"/>
</dbReference>
<keyword evidence="7 16" id="KW-0548">Nucleotidyltransferase</keyword>
<dbReference type="FunFam" id="3.40.1170.60:FF:000001">
    <property type="entry name" value="DNA polymerase IV"/>
    <property type="match status" value="1"/>
</dbReference>
<dbReference type="FunFam" id="3.30.1490.100:FF:000004">
    <property type="entry name" value="DNA polymerase IV"/>
    <property type="match status" value="1"/>
</dbReference>
<keyword evidence="8 16" id="KW-0235">DNA replication</keyword>
<evidence type="ECO:0000256" key="11">
    <source>
        <dbReference type="ARBA" id="ARBA00022842"/>
    </source>
</evidence>
<comment type="function">
    <text evidence="16">Poorly processive, error-prone DNA polymerase involved in untargeted mutagenesis. Copies undamaged DNA at stalled replication forks, which arise in vivo from mismatched or misaligned primer ends. These misaligned primers can be extended by PolIV. Exhibits no 3'-5' exonuclease (proofreading) activity. May be involved in translesional synthesis, in conjunction with the beta clamp from PolIII.</text>
</comment>
<dbReference type="SUPFAM" id="SSF56672">
    <property type="entry name" value="DNA/RNA polymerases"/>
    <property type="match status" value="1"/>
</dbReference>
<evidence type="ECO:0000256" key="14">
    <source>
        <dbReference type="ARBA" id="ARBA00023204"/>
    </source>
</evidence>
<name>A0A4R7D150_9SPHI</name>
<evidence type="ECO:0000256" key="16">
    <source>
        <dbReference type="HAMAP-Rule" id="MF_01113"/>
    </source>
</evidence>
<dbReference type="GO" id="GO:0006281">
    <property type="term" value="P:DNA repair"/>
    <property type="evidence" value="ECO:0007669"/>
    <property type="project" value="UniProtKB-UniRule"/>
</dbReference>
<dbReference type="Pfam" id="PF00817">
    <property type="entry name" value="IMS"/>
    <property type="match status" value="1"/>
</dbReference>
<dbReference type="InterPro" id="IPR036775">
    <property type="entry name" value="DNA_pol_Y-fam_lit_finger_sf"/>
</dbReference>
<evidence type="ECO:0000256" key="10">
    <source>
        <dbReference type="ARBA" id="ARBA00022763"/>
    </source>
</evidence>
<dbReference type="GO" id="GO:0006261">
    <property type="term" value="P:DNA-templated DNA replication"/>
    <property type="evidence" value="ECO:0007669"/>
    <property type="project" value="UniProtKB-UniRule"/>
</dbReference>
<keyword evidence="14 16" id="KW-0234">DNA repair</keyword>
<evidence type="ECO:0000259" key="17">
    <source>
        <dbReference type="PROSITE" id="PS50173"/>
    </source>
</evidence>
<feature type="binding site" evidence="16">
    <location>
        <position position="170"/>
    </location>
    <ligand>
        <name>Mg(2+)</name>
        <dbReference type="ChEBI" id="CHEBI:18420"/>
    </ligand>
</feature>
<keyword evidence="19" id="KW-1185">Reference proteome</keyword>
<dbReference type="PANTHER" id="PTHR11076:SF33">
    <property type="entry name" value="DNA POLYMERASE KAPPA"/>
    <property type="match status" value="1"/>
</dbReference>